<feature type="compositionally biased region" description="Basic and acidic residues" evidence="1">
    <location>
        <begin position="55"/>
        <end position="67"/>
    </location>
</feature>
<dbReference type="EMBL" id="GL385404">
    <property type="protein sequence ID" value="EJT69513.1"/>
    <property type="molecule type" value="Genomic_DNA"/>
</dbReference>
<proteinExistence type="predicted"/>
<organism evidence="2">
    <name type="scientific">Gaeumannomyces tritici (strain R3-111a-1)</name>
    <name type="common">Wheat and barley take-all root rot fungus</name>
    <name type="synonym">Gaeumannomyces graminis var. tritici</name>
    <dbReference type="NCBI Taxonomy" id="644352"/>
    <lineage>
        <taxon>Eukaryota</taxon>
        <taxon>Fungi</taxon>
        <taxon>Dikarya</taxon>
        <taxon>Ascomycota</taxon>
        <taxon>Pezizomycotina</taxon>
        <taxon>Sordariomycetes</taxon>
        <taxon>Sordariomycetidae</taxon>
        <taxon>Magnaporthales</taxon>
        <taxon>Magnaporthaceae</taxon>
        <taxon>Gaeumannomyces</taxon>
    </lineage>
</organism>
<reference evidence="3" key="4">
    <citation type="journal article" date="2015" name="G3 (Bethesda)">
        <title>Genome sequences of three phytopathogenic species of the Magnaporthaceae family of fungi.</title>
        <authorList>
            <person name="Okagaki L.H."/>
            <person name="Nunes C.C."/>
            <person name="Sailsbery J."/>
            <person name="Clay B."/>
            <person name="Brown D."/>
            <person name="John T."/>
            <person name="Oh Y."/>
            <person name="Young N."/>
            <person name="Fitzgerald M."/>
            <person name="Haas B.J."/>
            <person name="Zeng Q."/>
            <person name="Young S."/>
            <person name="Adiconis X."/>
            <person name="Fan L."/>
            <person name="Levin J.Z."/>
            <person name="Mitchell T.K."/>
            <person name="Okubara P.A."/>
            <person name="Farman M.L."/>
            <person name="Kohn L.M."/>
            <person name="Birren B."/>
            <person name="Ma L.-J."/>
            <person name="Dean R.A."/>
        </authorList>
    </citation>
    <scope>NUCLEOTIDE SEQUENCE</scope>
    <source>
        <strain evidence="3">R3-111a-1</strain>
    </source>
</reference>
<evidence type="ECO:0000313" key="4">
    <source>
        <dbReference type="Proteomes" id="UP000006039"/>
    </source>
</evidence>
<reference evidence="3" key="5">
    <citation type="submission" date="2018-04" db="UniProtKB">
        <authorList>
            <consortium name="EnsemblFungi"/>
        </authorList>
    </citation>
    <scope>IDENTIFICATION</scope>
    <source>
        <strain evidence="3">R3-111a-1</strain>
    </source>
</reference>
<name>J3PI01_GAET3</name>
<dbReference type="GeneID" id="20353590"/>
<dbReference type="AlphaFoldDB" id="J3PI01"/>
<accession>J3PI01</accession>
<reference evidence="2" key="2">
    <citation type="submission" date="2010-07" db="EMBL/GenBank/DDBJ databases">
        <authorList>
            <consortium name="The Broad Institute Genome Sequencing Platform"/>
            <consortium name="Broad Institute Genome Sequencing Center for Infectious Disease"/>
            <person name="Ma L.-J."/>
            <person name="Dead R."/>
            <person name="Young S."/>
            <person name="Zeng Q."/>
            <person name="Koehrsen M."/>
            <person name="Alvarado L."/>
            <person name="Berlin A."/>
            <person name="Chapman S.B."/>
            <person name="Chen Z."/>
            <person name="Freedman E."/>
            <person name="Gellesch M."/>
            <person name="Goldberg J."/>
            <person name="Griggs A."/>
            <person name="Gujja S."/>
            <person name="Heilman E.R."/>
            <person name="Heiman D."/>
            <person name="Hepburn T."/>
            <person name="Howarth C."/>
            <person name="Jen D."/>
            <person name="Larson L."/>
            <person name="Mehta T."/>
            <person name="Neiman D."/>
            <person name="Pearson M."/>
            <person name="Roberts A."/>
            <person name="Saif S."/>
            <person name="Shea T."/>
            <person name="Shenoy N."/>
            <person name="Sisk P."/>
            <person name="Stolte C."/>
            <person name="Sykes S."/>
            <person name="Walk T."/>
            <person name="White J."/>
            <person name="Yandava C."/>
            <person name="Haas B."/>
            <person name="Nusbaum C."/>
            <person name="Birren B."/>
        </authorList>
    </citation>
    <scope>NUCLEOTIDE SEQUENCE</scope>
    <source>
        <strain evidence="2">R3-111a-1</strain>
    </source>
</reference>
<gene>
    <name evidence="3" type="primary">20353590</name>
    <name evidence="2" type="ORF">GGTG_13132</name>
</gene>
<dbReference type="RefSeq" id="XP_009229298.1">
    <property type="nucleotide sequence ID" value="XM_009231034.1"/>
</dbReference>
<dbReference type="EnsemblFungi" id="EJT69513">
    <property type="protein sequence ID" value="EJT69513"/>
    <property type="gene ID" value="GGTG_13132"/>
</dbReference>
<reference evidence="2" key="3">
    <citation type="submission" date="2010-09" db="EMBL/GenBank/DDBJ databases">
        <title>Annotation of Gaeumannomyces graminis var. tritici R3-111a-1.</title>
        <authorList>
            <consortium name="The Broad Institute Genome Sequencing Platform"/>
            <person name="Ma L.-J."/>
            <person name="Dead R."/>
            <person name="Young S.K."/>
            <person name="Zeng Q."/>
            <person name="Gargeya S."/>
            <person name="Fitzgerald M."/>
            <person name="Haas B."/>
            <person name="Abouelleil A."/>
            <person name="Alvarado L."/>
            <person name="Arachchi H.M."/>
            <person name="Berlin A."/>
            <person name="Brown A."/>
            <person name="Chapman S.B."/>
            <person name="Chen Z."/>
            <person name="Dunbar C."/>
            <person name="Freedman E."/>
            <person name="Gearin G."/>
            <person name="Gellesch M."/>
            <person name="Goldberg J."/>
            <person name="Griggs A."/>
            <person name="Gujja S."/>
            <person name="Heiman D."/>
            <person name="Howarth C."/>
            <person name="Larson L."/>
            <person name="Lui A."/>
            <person name="MacDonald P.J.P."/>
            <person name="Mehta T."/>
            <person name="Montmayeur A."/>
            <person name="Murphy C."/>
            <person name="Neiman D."/>
            <person name="Pearson M."/>
            <person name="Priest M."/>
            <person name="Roberts A."/>
            <person name="Saif S."/>
            <person name="Shea T."/>
            <person name="Shenoy N."/>
            <person name="Sisk P."/>
            <person name="Stolte C."/>
            <person name="Sykes S."/>
            <person name="Yandava C."/>
            <person name="Wortman J."/>
            <person name="Nusbaum C."/>
            <person name="Birren B."/>
        </authorList>
    </citation>
    <scope>NUCLEOTIDE SEQUENCE</scope>
    <source>
        <strain evidence="2">R3-111a-1</strain>
    </source>
</reference>
<evidence type="ECO:0000313" key="2">
    <source>
        <dbReference type="EMBL" id="EJT69513.1"/>
    </source>
</evidence>
<evidence type="ECO:0000256" key="1">
    <source>
        <dbReference type="SAM" id="MobiDB-lite"/>
    </source>
</evidence>
<protein>
    <submittedName>
        <fullName evidence="2 3">Uncharacterized protein</fullName>
    </submittedName>
</protein>
<sequence>MAKQLVRSTSPKGLVRCHDAWTSTPGPNAPPTYTPRMVDNSQTLHASSVDAKTTGMEHKDKDASPRR</sequence>
<feature type="compositionally biased region" description="Polar residues" evidence="1">
    <location>
        <begin position="1"/>
        <end position="11"/>
    </location>
</feature>
<evidence type="ECO:0000313" key="3">
    <source>
        <dbReference type="EnsemblFungi" id="EJT69513"/>
    </source>
</evidence>
<keyword evidence="4" id="KW-1185">Reference proteome</keyword>
<feature type="region of interest" description="Disordered" evidence="1">
    <location>
        <begin position="1"/>
        <end position="67"/>
    </location>
</feature>
<dbReference type="HOGENOM" id="CLU_2812489_0_0_1"/>
<reference evidence="4" key="1">
    <citation type="submission" date="2010-07" db="EMBL/GenBank/DDBJ databases">
        <title>The genome sequence of Gaeumannomyces graminis var. tritici strain R3-111a-1.</title>
        <authorList>
            <consortium name="The Broad Institute Genome Sequencing Platform"/>
            <person name="Ma L.-J."/>
            <person name="Dead R."/>
            <person name="Young S."/>
            <person name="Zeng Q."/>
            <person name="Koehrsen M."/>
            <person name="Alvarado L."/>
            <person name="Berlin A."/>
            <person name="Chapman S.B."/>
            <person name="Chen Z."/>
            <person name="Freedman E."/>
            <person name="Gellesch M."/>
            <person name="Goldberg J."/>
            <person name="Griggs A."/>
            <person name="Gujja S."/>
            <person name="Heilman E.R."/>
            <person name="Heiman D."/>
            <person name="Hepburn T."/>
            <person name="Howarth C."/>
            <person name="Jen D."/>
            <person name="Larson L."/>
            <person name="Mehta T."/>
            <person name="Neiman D."/>
            <person name="Pearson M."/>
            <person name="Roberts A."/>
            <person name="Saif S."/>
            <person name="Shea T."/>
            <person name="Shenoy N."/>
            <person name="Sisk P."/>
            <person name="Stolte C."/>
            <person name="Sykes S."/>
            <person name="Walk T."/>
            <person name="White J."/>
            <person name="Yandava C."/>
            <person name="Haas B."/>
            <person name="Nusbaum C."/>
            <person name="Birren B."/>
        </authorList>
    </citation>
    <scope>NUCLEOTIDE SEQUENCE [LARGE SCALE GENOMIC DNA]</scope>
    <source>
        <strain evidence="4">R3-111a-1</strain>
    </source>
</reference>
<dbReference type="VEuPathDB" id="FungiDB:GGTG_13132"/>
<dbReference type="Proteomes" id="UP000006039">
    <property type="component" value="Unassembled WGS sequence"/>
</dbReference>